<reference evidence="3" key="1">
    <citation type="journal article" date="2011" name="PLoS ONE">
        <title>A deep insight into the sialotranscriptome of the gulf coast tick, Amblyomma maculatum.</title>
        <authorList>
            <person name="Karim S."/>
            <person name="Singh P."/>
            <person name="Ribeiro J.M."/>
        </authorList>
    </citation>
    <scope>NUCLEOTIDE SEQUENCE</scope>
    <source>
        <tissue evidence="3">Salivary gland</tissue>
    </source>
</reference>
<protein>
    <recommendedName>
        <fullName evidence="2">Serine aminopeptidase S33 domain-containing protein</fullName>
    </recommendedName>
</protein>
<evidence type="ECO:0000256" key="1">
    <source>
        <dbReference type="SAM" id="MobiDB-lite"/>
    </source>
</evidence>
<dbReference type="Gene3D" id="3.40.50.1820">
    <property type="entry name" value="alpha/beta hydrolase"/>
    <property type="match status" value="1"/>
</dbReference>
<dbReference type="InterPro" id="IPR022742">
    <property type="entry name" value="Hydrolase_4"/>
</dbReference>
<dbReference type="InterPro" id="IPR029058">
    <property type="entry name" value="AB_hydrolase_fold"/>
</dbReference>
<dbReference type="FunFam" id="3.40.50.1820:FF:000117">
    <property type="entry name" value="Monoglyceride lipase, putative"/>
    <property type="match status" value="1"/>
</dbReference>
<dbReference type="InterPro" id="IPR051044">
    <property type="entry name" value="MAG_DAG_Lipase"/>
</dbReference>
<name>G3MPW1_AMBMU</name>
<feature type="domain" description="Serine aminopeptidase S33" evidence="2">
    <location>
        <begin position="76"/>
        <end position="312"/>
    </location>
</feature>
<feature type="region of interest" description="Disordered" evidence="1">
    <location>
        <begin position="333"/>
        <end position="357"/>
    </location>
</feature>
<sequence length="357" mass="39820">MWFRTAVYRPIVVQLLRSLSTAVFRAGPKKMSWPDAPRDVASRDCFEIEDDNFTNSEGHMIVTKAWIPHISPSSWKALVFMCHGYVEHCHVPFYDILARIFVGQGCYVFSQDLVGHGRSQGVRASIKSFDKYMADILHHVDTTRQKFSDKPVYIFGHSMGGLLAAMAVQTRPADFAGLAMMSPFLAPNKDIAPSYKKIATRLLAKVAPTAPVGALDVALISRDPQVVAYMTNDPLRHHGSIPLGWAAASLRAQTECRDKAKLIEVPIFVQVGTDDKICDVGAVKRFFEAVPSKEKMIKLYEGSYHNIFTEPDGIREQGYSDLAEWFRERLSSPREAALPPRHTEVDVGQASGHRQAS</sequence>
<dbReference type="EMBL" id="JO843912">
    <property type="protein sequence ID" value="AEO35529.1"/>
    <property type="molecule type" value="mRNA"/>
</dbReference>
<evidence type="ECO:0000313" key="3">
    <source>
        <dbReference type="EMBL" id="AEO35529.1"/>
    </source>
</evidence>
<proteinExistence type="evidence at transcript level"/>
<dbReference type="PANTHER" id="PTHR11614">
    <property type="entry name" value="PHOSPHOLIPASE-RELATED"/>
    <property type="match status" value="1"/>
</dbReference>
<dbReference type="SUPFAM" id="SSF53474">
    <property type="entry name" value="alpha/beta-Hydrolases"/>
    <property type="match status" value="1"/>
</dbReference>
<organism evidence="3">
    <name type="scientific">Amblyomma maculatum</name>
    <name type="common">Gulf Coast tick</name>
    <dbReference type="NCBI Taxonomy" id="34609"/>
    <lineage>
        <taxon>Eukaryota</taxon>
        <taxon>Metazoa</taxon>
        <taxon>Ecdysozoa</taxon>
        <taxon>Arthropoda</taxon>
        <taxon>Chelicerata</taxon>
        <taxon>Arachnida</taxon>
        <taxon>Acari</taxon>
        <taxon>Parasitiformes</taxon>
        <taxon>Ixodida</taxon>
        <taxon>Ixodoidea</taxon>
        <taxon>Ixodidae</taxon>
        <taxon>Amblyomminae</taxon>
        <taxon>Amblyomma</taxon>
    </lineage>
</organism>
<evidence type="ECO:0000259" key="2">
    <source>
        <dbReference type="Pfam" id="PF12146"/>
    </source>
</evidence>
<accession>G3MPW1</accession>
<dbReference type="AlphaFoldDB" id="G3MPW1"/>
<dbReference type="Pfam" id="PF12146">
    <property type="entry name" value="Hydrolase_4"/>
    <property type="match status" value="1"/>
</dbReference>